<dbReference type="PANTHER" id="PTHR37423">
    <property type="entry name" value="SOLUBLE LYTIC MUREIN TRANSGLYCOSYLASE-RELATED"/>
    <property type="match status" value="1"/>
</dbReference>
<evidence type="ECO:0000256" key="2">
    <source>
        <dbReference type="ARBA" id="ARBA00022729"/>
    </source>
</evidence>
<proteinExistence type="inferred from homology"/>
<gene>
    <name evidence="6" type="ORF">AB5I84_05190</name>
</gene>
<comment type="caution">
    <text evidence="6">The sequence shown here is derived from an EMBL/GenBank/DDBJ whole genome shotgun (WGS) entry which is preliminary data.</text>
</comment>
<dbReference type="InterPro" id="IPR037061">
    <property type="entry name" value="Lytic_TGlycoase_superhlx_L_sf"/>
</dbReference>
<evidence type="ECO:0000313" key="6">
    <source>
        <dbReference type="EMBL" id="MEY1661543.1"/>
    </source>
</evidence>
<organism evidence="6 7">
    <name type="scientific">Isoalcanivorax beigongshangi</name>
    <dbReference type="NCBI Taxonomy" id="3238810"/>
    <lineage>
        <taxon>Bacteria</taxon>
        <taxon>Pseudomonadati</taxon>
        <taxon>Pseudomonadota</taxon>
        <taxon>Gammaproteobacteria</taxon>
        <taxon>Oceanospirillales</taxon>
        <taxon>Alcanivoracaceae</taxon>
        <taxon>Isoalcanivorax</taxon>
    </lineage>
</organism>
<reference evidence="6 7" key="1">
    <citation type="submission" date="2024-07" db="EMBL/GenBank/DDBJ databases">
        <authorList>
            <person name="Ren Q."/>
        </authorList>
    </citation>
    <scope>NUCLEOTIDE SEQUENCE [LARGE SCALE GENOMIC DNA]</scope>
    <source>
        <strain evidence="6 7">REN37</strain>
    </source>
</reference>
<name>A0ABV4AI84_9GAMM</name>
<comment type="similarity">
    <text evidence="1">Belongs to the transglycosylase Slt family.</text>
</comment>
<dbReference type="Gene3D" id="1.10.1240.20">
    <property type="entry name" value="Lytic transglycosylase, superhelical linker domain"/>
    <property type="match status" value="1"/>
</dbReference>
<evidence type="ECO:0000259" key="5">
    <source>
        <dbReference type="Pfam" id="PF14718"/>
    </source>
</evidence>
<dbReference type="Gene3D" id="1.25.20.10">
    <property type="entry name" value="Bacterial muramidases"/>
    <property type="match status" value="1"/>
</dbReference>
<evidence type="ECO:0000256" key="3">
    <source>
        <dbReference type="SAM" id="SignalP"/>
    </source>
</evidence>
<dbReference type="SUPFAM" id="SSF48435">
    <property type="entry name" value="Bacterial muramidases"/>
    <property type="match status" value="1"/>
</dbReference>
<dbReference type="EMBL" id="JBGCUO010000001">
    <property type="protein sequence ID" value="MEY1661543.1"/>
    <property type="molecule type" value="Genomic_DNA"/>
</dbReference>
<feature type="domain" description="Lytic transglycosylase superhelical linker" evidence="5">
    <location>
        <begin position="396"/>
        <end position="461"/>
    </location>
</feature>
<protein>
    <submittedName>
        <fullName evidence="6">Transglycosylase SLT domain-containing protein</fullName>
    </submittedName>
</protein>
<dbReference type="RefSeq" id="WP_369454795.1">
    <property type="nucleotide sequence ID" value="NZ_JBGCUO010000001.1"/>
</dbReference>
<dbReference type="Pfam" id="PF01464">
    <property type="entry name" value="SLT"/>
    <property type="match status" value="1"/>
</dbReference>
<evidence type="ECO:0000259" key="4">
    <source>
        <dbReference type="Pfam" id="PF01464"/>
    </source>
</evidence>
<dbReference type="PANTHER" id="PTHR37423:SF5">
    <property type="entry name" value="SOLUBLE LYTIC MUREIN TRANSGLYCOSYLASE"/>
    <property type="match status" value="1"/>
</dbReference>
<feature type="chain" id="PRO_5046161566" evidence="3">
    <location>
        <begin position="20"/>
        <end position="645"/>
    </location>
</feature>
<sequence>MLQPLLLALATVVSVPALAAPAPSDTDAALFKQRLAQARDRQFDALAQVPADDPMRGYLDYQRLRHALPNVPVTQVQEYLQRYATLPLANSMEGLALNRYGQQGNWAAVRALRSSPPATPENACYYWRAVHDAQPQLAYDQIGTLWLSGGSRPAACDPLFAAARAAGALDDTLVLERMLLAYEQGNTNMVTYLQRQLSDDKRPLGDQLLQALARPQAVASTLDGFDPADRSRIVRVALERVAQRDTPAARALLEQLDADALQVDANAWAAARRKIAWYAVIRDLKELRGWADHVAEQDGDPDLVGQRARRAVIEQDWPGVSHWIAQLPADQRGSARWQYWQGRAAQAQGQNDVGITALRQAAAQRSFWGYAAADRLKQPYALNNHTPATAAADTLGDEPALYRVDMLQQIDEHPLARAEWGNLLRRSTPEQRATLASVALQRGWPALAVDAAIQSGEHNALEWRFPRAYRDDFQRIGRQEKVDPYLLMAVARRESSFHTHATSPAGARGLMQLMPGTAKQVAGWLSETAPSNQKLYEPALSIRYGSTYLSDLLKRYQGNRLLALAAYNAGPRRVDEWLANQSLPYDVWVESIPFYETREYVQAVLTYRVLFEMLDGQNPRQVALVTRPEQHPGYDLAQLNTDAAR</sequence>
<dbReference type="InterPro" id="IPR023346">
    <property type="entry name" value="Lysozyme-like_dom_sf"/>
</dbReference>
<dbReference type="InterPro" id="IPR008258">
    <property type="entry name" value="Transglycosylase_SLT_dom_1"/>
</dbReference>
<keyword evidence="2 3" id="KW-0732">Signal</keyword>
<dbReference type="CDD" id="cd13401">
    <property type="entry name" value="Slt70-like"/>
    <property type="match status" value="1"/>
</dbReference>
<dbReference type="InterPro" id="IPR008939">
    <property type="entry name" value="Lytic_TGlycosylase_superhlx_U"/>
</dbReference>
<evidence type="ECO:0000313" key="7">
    <source>
        <dbReference type="Proteomes" id="UP001562065"/>
    </source>
</evidence>
<accession>A0ABV4AI84</accession>
<dbReference type="Proteomes" id="UP001562065">
    <property type="component" value="Unassembled WGS sequence"/>
</dbReference>
<dbReference type="Pfam" id="PF14718">
    <property type="entry name" value="SLT_L"/>
    <property type="match status" value="1"/>
</dbReference>
<dbReference type="InterPro" id="IPR012289">
    <property type="entry name" value="Lytic_TGlycosylase_superhlx_L"/>
</dbReference>
<evidence type="ECO:0000256" key="1">
    <source>
        <dbReference type="ARBA" id="ARBA00007734"/>
    </source>
</evidence>
<keyword evidence="7" id="KW-1185">Reference proteome</keyword>
<feature type="domain" description="Transglycosylase SLT" evidence="4">
    <location>
        <begin position="474"/>
        <end position="581"/>
    </location>
</feature>
<dbReference type="SUPFAM" id="SSF53955">
    <property type="entry name" value="Lysozyme-like"/>
    <property type="match status" value="1"/>
</dbReference>
<feature type="signal peptide" evidence="3">
    <location>
        <begin position="1"/>
        <end position="19"/>
    </location>
</feature>
<dbReference type="Gene3D" id="1.10.530.10">
    <property type="match status" value="1"/>
</dbReference>